<dbReference type="InterPro" id="IPR004143">
    <property type="entry name" value="BPL_LPL_catalytic"/>
</dbReference>
<name>A0A6J4L882_9HYPH</name>
<dbReference type="Gene3D" id="3.30.930.10">
    <property type="entry name" value="Bira Bifunctional Protein, Domain 2"/>
    <property type="match status" value="1"/>
</dbReference>
<organism evidence="2">
    <name type="scientific">uncultured Microvirga sp</name>
    <dbReference type="NCBI Taxonomy" id="412392"/>
    <lineage>
        <taxon>Bacteria</taxon>
        <taxon>Pseudomonadati</taxon>
        <taxon>Pseudomonadota</taxon>
        <taxon>Alphaproteobacteria</taxon>
        <taxon>Hyphomicrobiales</taxon>
        <taxon>Methylobacteriaceae</taxon>
        <taxon>Microvirga</taxon>
        <taxon>environmental samples</taxon>
    </lineage>
</organism>
<evidence type="ECO:0000259" key="1">
    <source>
        <dbReference type="Pfam" id="PF16917"/>
    </source>
</evidence>
<dbReference type="EMBL" id="CADCUC010000233">
    <property type="protein sequence ID" value="CAA9324968.1"/>
    <property type="molecule type" value="Genomic_DNA"/>
</dbReference>
<accession>A0A6J4L882</accession>
<gene>
    <name evidence="2" type="ORF">AVDCRST_MAG90-1196</name>
</gene>
<dbReference type="Pfam" id="PF16917">
    <property type="entry name" value="BPL_LplA_LipB_2"/>
    <property type="match status" value="1"/>
</dbReference>
<feature type="domain" description="BPL/LPL catalytic" evidence="1">
    <location>
        <begin position="15"/>
        <end position="194"/>
    </location>
</feature>
<reference evidence="2" key="1">
    <citation type="submission" date="2020-02" db="EMBL/GenBank/DDBJ databases">
        <authorList>
            <person name="Meier V. D."/>
        </authorList>
    </citation>
    <scope>NUCLEOTIDE SEQUENCE</scope>
    <source>
        <strain evidence="2">AVDCRST_MAG90</strain>
    </source>
</reference>
<evidence type="ECO:0000313" key="2">
    <source>
        <dbReference type="EMBL" id="CAA9324968.1"/>
    </source>
</evidence>
<protein>
    <recommendedName>
        <fullName evidence="1">BPL/LPL catalytic domain-containing protein</fullName>
    </recommendedName>
</protein>
<dbReference type="AlphaFoldDB" id="A0A6J4L882"/>
<proteinExistence type="predicted"/>
<dbReference type="InterPro" id="IPR045864">
    <property type="entry name" value="aa-tRNA-synth_II/BPL/LPL"/>
</dbReference>
<sequence length="216" mass="23028">MSGSAAALRPRALDLPPAFSVVTLREHGDAFAHACRIAPEVGAGAFVHVGRFDLVEFAVVLEPEEPLRLARRGFFAGMVALAQAIGAFGPAEKAVEFEWPDAVRFDGARVGGGRLGWPVDCPDDATPEWLVFGASLAAARIGGAEPGLSPMLTTLEDEGFEDGRVVAESFGRHLMLAFDAWSERGFAPIEAAYLRRLPRKAGAQHRLDHNGALLTA</sequence>